<evidence type="ECO:0000256" key="2">
    <source>
        <dbReference type="ARBA" id="ARBA00022679"/>
    </source>
</evidence>
<evidence type="ECO:0000256" key="11">
    <source>
        <dbReference type="PROSITE-ProRule" id="PRU00192"/>
    </source>
</evidence>
<evidence type="ECO:0000259" key="13">
    <source>
        <dbReference type="PROSITE" id="PS50001"/>
    </source>
</evidence>
<dbReference type="SMART" id="SM00326">
    <property type="entry name" value="SH3"/>
    <property type="match status" value="1"/>
</dbReference>
<dbReference type="PRINTS" id="PR00452">
    <property type="entry name" value="SH3DOMAIN"/>
</dbReference>
<evidence type="ECO:0000256" key="8">
    <source>
        <dbReference type="ARBA" id="ARBA00023288"/>
    </source>
</evidence>
<dbReference type="InterPro" id="IPR011009">
    <property type="entry name" value="Kinase-like_dom_sf"/>
</dbReference>
<feature type="domain" description="SH2" evidence="13">
    <location>
        <begin position="99"/>
        <end position="190"/>
    </location>
</feature>
<feature type="domain" description="SH3" evidence="14">
    <location>
        <begin position="30"/>
        <end position="93"/>
    </location>
</feature>
<dbReference type="Gene3D" id="3.30.200.20">
    <property type="entry name" value="Phosphorylase Kinase, domain 1"/>
    <property type="match status" value="1"/>
</dbReference>
<dbReference type="InterPro" id="IPR000980">
    <property type="entry name" value="SH2"/>
</dbReference>
<dbReference type="EMBL" id="JAHFZB010000005">
    <property type="protein sequence ID" value="KAK6489453.1"/>
    <property type="molecule type" value="Genomic_DNA"/>
</dbReference>
<keyword evidence="4 12" id="KW-0547">Nucleotide-binding</keyword>
<dbReference type="SUPFAM" id="SSF55550">
    <property type="entry name" value="SH2 domain"/>
    <property type="match status" value="1"/>
</dbReference>
<accession>A0ABR0ZX99</accession>
<dbReference type="Gene3D" id="3.30.505.10">
    <property type="entry name" value="SH2 domain"/>
    <property type="match status" value="1"/>
</dbReference>
<keyword evidence="6 12" id="KW-0067">ATP-binding</keyword>
<dbReference type="PROSITE" id="PS50001">
    <property type="entry name" value="SH2"/>
    <property type="match status" value="1"/>
</dbReference>
<dbReference type="InterPro" id="IPR001452">
    <property type="entry name" value="SH3_domain"/>
</dbReference>
<dbReference type="EC" id="2.7.10.2" evidence="12"/>
<name>A0ABR0ZX99_HUSHU</name>
<evidence type="ECO:0000256" key="12">
    <source>
        <dbReference type="RuleBase" id="RU362096"/>
    </source>
</evidence>
<feature type="domain" description="Protein kinase" evidence="15">
    <location>
        <begin position="216"/>
        <end position="465"/>
    </location>
</feature>
<evidence type="ECO:0000256" key="9">
    <source>
        <dbReference type="ARBA" id="ARBA00051245"/>
    </source>
</evidence>
<dbReference type="Gene3D" id="2.30.30.40">
    <property type="entry name" value="SH3 Domains"/>
    <property type="match status" value="1"/>
</dbReference>
<comment type="caution">
    <text evidence="16">The sequence shown here is derived from an EMBL/GenBank/DDBJ whole genome shotgun (WGS) entry which is preliminary data.</text>
</comment>
<proteinExistence type="inferred from homology"/>
<organism evidence="16 17">
    <name type="scientific">Huso huso</name>
    <name type="common">Beluga</name>
    <name type="synonym">Acipenser huso</name>
    <dbReference type="NCBI Taxonomy" id="61971"/>
    <lineage>
        <taxon>Eukaryota</taxon>
        <taxon>Metazoa</taxon>
        <taxon>Chordata</taxon>
        <taxon>Craniata</taxon>
        <taxon>Vertebrata</taxon>
        <taxon>Euteleostomi</taxon>
        <taxon>Actinopterygii</taxon>
        <taxon>Chondrostei</taxon>
        <taxon>Acipenseriformes</taxon>
        <taxon>Acipenseridae</taxon>
        <taxon>Huso</taxon>
    </lineage>
</organism>
<dbReference type="PRINTS" id="PR00401">
    <property type="entry name" value="SH2DOMAIN"/>
</dbReference>
<evidence type="ECO:0000256" key="5">
    <source>
        <dbReference type="ARBA" id="ARBA00022777"/>
    </source>
</evidence>
<evidence type="ECO:0000259" key="15">
    <source>
        <dbReference type="PROSITE" id="PS50011"/>
    </source>
</evidence>
<keyword evidence="1 11" id="KW-0728">SH3 domain</keyword>
<evidence type="ECO:0000256" key="7">
    <source>
        <dbReference type="ARBA" id="ARBA00023137"/>
    </source>
</evidence>
<keyword evidence="8" id="KW-0449">Lipoprotein</keyword>
<dbReference type="Pfam" id="PF00017">
    <property type="entry name" value="SH2"/>
    <property type="match status" value="1"/>
</dbReference>
<evidence type="ECO:0000256" key="6">
    <source>
        <dbReference type="ARBA" id="ARBA00022840"/>
    </source>
</evidence>
<dbReference type="SMART" id="SM00252">
    <property type="entry name" value="SH2"/>
    <property type="match status" value="1"/>
</dbReference>
<evidence type="ECO:0000313" key="16">
    <source>
        <dbReference type="EMBL" id="KAK6489453.1"/>
    </source>
</evidence>
<dbReference type="PROSITE" id="PS50011">
    <property type="entry name" value="PROTEIN_KINASE_DOM"/>
    <property type="match status" value="1"/>
</dbReference>
<dbReference type="PRINTS" id="PR00109">
    <property type="entry name" value="TYRKINASE"/>
</dbReference>
<dbReference type="Pfam" id="PF00018">
    <property type="entry name" value="SH3_1"/>
    <property type="match status" value="1"/>
</dbReference>
<dbReference type="InterPro" id="IPR050198">
    <property type="entry name" value="Non-receptor_tyrosine_kinases"/>
</dbReference>
<keyword evidence="5 12" id="KW-0418">Kinase</keyword>
<evidence type="ECO:0000256" key="1">
    <source>
        <dbReference type="ARBA" id="ARBA00022443"/>
    </source>
</evidence>
<sequence>MGNAACCKQYCPGCPCSCCLCPEENDALIYYNPMSVSLYDYTARTVEDLSIQKGERLEIIKEEGDWIYVRKQTEECKEEEGYVPRSFIRLVGSIEAEPWYFEHITKRMDAKRCLLRVENGEGAFLVWKNKEQGHYYLSVRNGDAARHYKILEAVDLFYLVERKKFISVSQLVKYYTQHADGLCAQLNKPCVMLDLPSIPTLSHFTADQWEVERSTLKKVKWLDRGEFGNVWEGIWNNTTDVAIKELSVSSQFKEQILNEIVIMKDLNHERLLKLYAVCTQEEPFYIVTELMRNGSLSKFLKDHNEKKDLEFSLMIDFAVQIAEGMSYLERQNIIHMDLRADNILLTGMLSCKISDFGLAQFTNTQTQMEGVKVPIKWMAPEVFNRNEFTIKCDVWSFGVLLTEIITYGQEPYPGMGKTDCVKFLLSGMRMSPPEGCPDSLYDIMLLCWKQNSLERPAFIELHGKLLKLIQASLVEETIGGPEE</sequence>
<dbReference type="InterPro" id="IPR036860">
    <property type="entry name" value="SH2_dom_sf"/>
</dbReference>
<dbReference type="InterPro" id="IPR008266">
    <property type="entry name" value="Tyr_kinase_AS"/>
</dbReference>
<gene>
    <name evidence="16" type="ORF">HHUSO_G6250</name>
</gene>
<protein>
    <recommendedName>
        <fullName evidence="12">Tyrosine-protein kinase</fullName>
        <ecNumber evidence="12">2.7.10.2</ecNumber>
    </recommendedName>
</protein>
<evidence type="ECO:0000256" key="3">
    <source>
        <dbReference type="ARBA" id="ARBA00022707"/>
    </source>
</evidence>
<dbReference type="SUPFAM" id="SSF50044">
    <property type="entry name" value="SH3-domain"/>
    <property type="match status" value="1"/>
</dbReference>
<evidence type="ECO:0000259" key="14">
    <source>
        <dbReference type="PROSITE" id="PS50002"/>
    </source>
</evidence>
<dbReference type="Proteomes" id="UP001369086">
    <property type="component" value="Unassembled WGS sequence"/>
</dbReference>
<dbReference type="InterPro" id="IPR001245">
    <property type="entry name" value="Ser-Thr/Tyr_kinase_cat_dom"/>
</dbReference>
<dbReference type="InterPro" id="IPR000719">
    <property type="entry name" value="Prot_kinase_dom"/>
</dbReference>
<keyword evidence="3" id="KW-0519">Myristate</keyword>
<keyword evidence="10" id="KW-0727">SH2 domain</keyword>
<comment type="catalytic activity">
    <reaction evidence="9 12">
        <text>L-tyrosyl-[protein] + ATP = O-phospho-L-tyrosyl-[protein] + ADP + H(+)</text>
        <dbReference type="Rhea" id="RHEA:10596"/>
        <dbReference type="Rhea" id="RHEA-COMP:10136"/>
        <dbReference type="Rhea" id="RHEA-COMP:20101"/>
        <dbReference type="ChEBI" id="CHEBI:15378"/>
        <dbReference type="ChEBI" id="CHEBI:30616"/>
        <dbReference type="ChEBI" id="CHEBI:46858"/>
        <dbReference type="ChEBI" id="CHEBI:61978"/>
        <dbReference type="ChEBI" id="CHEBI:456216"/>
        <dbReference type="EC" id="2.7.10.2"/>
    </reaction>
</comment>
<dbReference type="Gene3D" id="1.10.510.10">
    <property type="entry name" value="Transferase(Phosphotransferase) domain 1"/>
    <property type="match status" value="1"/>
</dbReference>
<reference evidence="16 17" key="1">
    <citation type="submission" date="2021-05" db="EMBL/GenBank/DDBJ databases">
        <authorList>
            <person name="Zahm M."/>
            <person name="Klopp C."/>
            <person name="Cabau C."/>
            <person name="Kuhl H."/>
            <person name="Suciu R."/>
            <person name="Ciorpac M."/>
            <person name="Holostenco D."/>
            <person name="Gessner J."/>
            <person name="Wuertz S."/>
            <person name="Hohne C."/>
            <person name="Stock M."/>
            <person name="Gislard M."/>
            <person name="Lluch J."/>
            <person name="Milhes M."/>
            <person name="Lampietro C."/>
            <person name="Lopez Roques C."/>
            <person name="Donnadieu C."/>
            <person name="Du K."/>
            <person name="Schartl M."/>
            <person name="Guiguen Y."/>
        </authorList>
    </citation>
    <scope>NUCLEOTIDE SEQUENCE [LARGE SCALE GENOMIC DNA]</scope>
    <source>
        <strain evidence="16">Hh-F2</strain>
        <tissue evidence="16">Blood</tissue>
    </source>
</reference>
<keyword evidence="2 12" id="KW-0808">Transferase</keyword>
<comment type="similarity">
    <text evidence="12">Belongs to the protein kinase superfamily. Tyr protein kinase family.</text>
</comment>
<dbReference type="PROSITE" id="PS50002">
    <property type="entry name" value="SH3"/>
    <property type="match status" value="1"/>
</dbReference>
<dbReference type="Pfam" id="PF07714">
    <property type="entry name" value="PK_Tyr_Ser-Thr"/>
    <property type="match status" value="1"/>
</dbReference>
<dbReference type="InterPro" id="IPR036028">
    <property type="entry name" value="SH3-like_dom_sf"/>
</dbReference>
<evidence type="ECO:0000256" key="4">
    <source>
        <dbReference type="ARBA" id="ARBA00022741"/>
    </source>
</evidence>
<evidence type="ECO:0000256" key="10">
    <source>
        <dbReference type="PROSITE-ProRule" id="PRU00191"/>
    </source>
</evidence>
<dbReference type="GO" id="GO:0016301">
    <property type="term" value="F:kinase activity"/>
    <property type="evidence" value="ECO:0007669"/>
    <property type="project" value="UniProtKB-KW"/>
</dbReference>
<keyword evidence="7 12" id="KW-0829">Tyrosine-protein kinase</keyword>
<keyword evidence="17" id="KW-1185">Reference proteome</keyword>
<evidence type="ECO:0000313" key="17">
    <source>
        <dbReference type="Proteomes" id="UP001369086"/>
    </source>
</evidence>
<dbReference type="SUPFAM" id="SSF56112">
    <property type="entry name" value="Protein kinase-like (PK-like)"/>
    <property type="match status" value="1"/>
</dbReference>
<dbReference type="PROSITE" id="PS00109">
    <property type="entry name" value="PROTEIN_KINASE_TYR"/>
    <property type="match status" value="1"/>
</dbReference>
<dbReference type="PANTHER" id="PTHR24418">
    <property type="entry name" value="TYROSINE-PROTEIN KINASE"/>
    <property type="match status" value="1"/>
</dbReference>